<dbReference type="PANTHER" id="PTHR31299:SF0">
    <property type="entry name" value="ESTERASE, PUTATIVE (AFU_ORTHOLOGUE AFUA_1G05850)-RELATED"/>
    <property type="match status" value="1"/>
</dbReference>
<gene>
    <name evidence="1" type="ORF">SAMN05421812_103454</name>
</gene>
<dbReference type="AlphaFoldDB" id="A0A239KC60"/>
<organism evidence="1 2">
    <name type="scientific">Asanoa hainanensis</name>
    <dbReference type="NCBI Taxonomy" id="560556"/>
    <lineage>
        <taxon>Bacteria</taxon>
        <taxon>Bacillati</taxon>
        <taxon>Actinomycetota</taxon>
        <taxon>Actinomycetes</taxon>
        <taxon>Micromonosporales</taxon>
        <taxon>Micromonosporaceae</taxon>
        <taxon>Asanoa</taxon>
    </lineage>
</organism>
<dbReference type="PANTHER" id="PTHR31299">
    <property type="entry name" value="ESTERASE, PUTATIVE (AFU_ORTHOLOGUE AFUA_1G05850)-RELATED"/>
    <property type="match status" value="1"/>
</dbReference>
<dbReference type="GO" id="GO:0046677">
    <property type="term" value="P:response to antibiotic"/>
    <property type="evidence" value="ECO:0007669"/>
    <property type="project" value="InterPro"/>
</dbReference>
<dbReference type="Proteomes" id="UP000198362">
    <property type="component" value="Unassembled WGS sequence"/>
</dbReference>
<evidence type="ECO:0000313" key="1">
    <source>
        <dbReference type="EMBL" id="SNT15986.1"/>
    </source>
</evidence>
<dbReference type="InterPro" id="IPR052036">
    <property type="entry name" value="Hydrolase/PRTase-associated"/>
</dbReference>
<dbReference type="Pfam" id="PF05139">
    <property type="entry name" value="Erythro_esteras"/>
    <property type="match status" value="1"/>
</dbReference>
<dbReference type="SUPFAM" id="SSF159501">
    <property type="entry name" value="EreA/ChaN-like"/>
    <property type="match status" value="1"/>
</dbReference>
<proteinExistence type="predicted"/>
<sequence length="407" mass="44211">MKENFTCRLTPQERRRRARVGVTSRLMTVSEFLASRDLLALGEPTHGEPAFAFARNELFRELVEAGFRSFAYESDRLAGLAVDAYVQGETDELPADAFSHGFGALPGNAELVEWMRAYNGGRPVAERLAFHGFDAPLEMTGAPSPRRYLVHVLAYLSEHVDPPVDLDELIGADTRWTDPSAIMDHTRSVGRSPEALRLRGIADDLRTALYANAPSLVAATSLADWRRADLHADVAVRLLGYHAEAAAPAPQAARTSRLLGVRDAWMAHNLLAIRAEEQHRGPTLVYANNRHLQRHPSTWNLAGMDLEWSSAGSIVSALLGDRYAVIIGSLGASTALNLSAPPQGTFEAALAGSKTTLLDRTAIDAALNDRTLTSRTDPTPEQGYFPLDAETVGRCDAILHVTAADDG</sequence>
<accession>A0A239KC60</accession>
<protein>
    <submittedName>
        <fullName evidence="1">Erythromycin esterase homolog</fullName>
    </submittedName>
</protein>
<dbReference type="CDD" id="cd14728">
    <property type="entry name" value="Ere-like"/>
    <property type="match status" value="1"/>
</dbReference>
<name>A0A239KC60_9ACTN</name>
<dbReference type="Gene3D" id="3.40.1660.10">
    <property type="entry name" value="EreA-like (biosynthetic domain)"/>
    <property type="match status" value="1"/>
</dbReference>
<keyword evidence="2" id="KW-1185">Reference proteome</keyword>
<dbReference type="Gene3D" id="1.20.1440.30">
    <property type="entry name" value="Biosynthetic Protein domain"/>
    <property type="match status" value="1"/>
</dbReference>
<dbReference type="Gene3D" id="3.30.1870.10">
    <property type="entry name" value="EreA-like, domain 2"/>
    <property type="match status" value="1"/>
</dbReference>
<evidence type="ECO:0000313" key="2">
    <source>
        <dbReference type="Proteomes" id="UP000198362"/>
    </source>
</evidence>
<dbReference type="InterPro" id="IPR007815">
    <property type="entry name" value="Emycin_Estase"/>
</dbReference>
<dbReference type="EMBL" id="FZPH01000003">
    <property type="protein sequence ID" value="SNT15986.1"/>
    <property type="molecule type" value="Genomic_DNA"/>
</dbReference>
<reference evidence="1 2" key="1">
    <citation type="submission" date="2017-06" db="EMBL/GenBank/DDBJ databases">
        <authorList>
            <person name="Kim H.J."/>
            <person name="Triplett B.A."/>
        </authorList>
    </citation>
    <scope>NUCLEOTIDE SEQUENCE [LARGE SCALE GENOMIC DNA]</scope>
    <source>
        <strain evidence="1 2">CGMCC 4.5593</strain>
    </source>
</reference>